<evidence type="ECO:0000256" key="2">
    <source>
        <dbReference type="ARBA" id="ARBA00022448"/>
    </source>
</evidence>
<gene>
    <name evidence="11" type="primary">micE</name>
    <name evidence="11" type="ORF">MICCA_1160008</name>
</gene>
<feature type="transmembrane region" description="Helical" evidence="8">
    <location>
        <begin position="86"/>
        <end position="107"/>
    </location>
</feature>
<dbReference type="EMBL" id="CAIH01000020">
    <property type="protein sequence ID" value="CCH91199.1"/>
    <property type="molecule type" value="Genomic_DNA"/>
</dbReference>
<dbReference type="InterPro" id="IPR003439">
    <property type="entry name" value="ABC_transporter-like_ATP-bd"/>
</dbReference>
<dbReference type="GO" id="GO:0005886">
    <property type="term" value="C:plasma membrane"/>
    <property type="evidence" value="ECO:0007669"/>
    <property type="project" value="UniProtKB-SubCell"/>
</dbReference>
<dbReference type="Gene3D" id="3.40.50.300">
    <property type="entry name" value="P-loop containing nucleotide triphosphate hydrolases"/>
    <property type="match status" value="1"/>
</dbReference>
<dbReference type="PROSITE" id="PS00211">
    <property type="entry name" value="ABC_TRANSPORTER_1"/>
    <property type="match status" value="1"/>
</dbReference>
<keyword evidence="4" id="KW-0547">Nucleotide-binding</keyword>
<organism evidence="11 12">
    <name type="scientific">Microcystis aeruginosa PCC 9432</name>
    <dbReference type="NCBI Taxonomy" id="1160280"/>
    <lineage>
        <taxon>Bacteria</taxon>
        <taxon>Bacillati</taxon>
        <taxon>Cyanobacteriota</taxon>
        <taxon>Cyanophyceae</taxon>
        <taxon>Oscillatoriophycideae</taxon>
        <taxon>Chroococcales</taxon>
        <taxon>Microcystaceae</taxon>
        <taxon>Microcystis</taxon>
    </lineage>
</organism>
<dbReference type="Pfam" id="PF06472">
    <property type="entry name" value="ABC_membrane_2"/>
    <property type="match status" value="1"/>
</dbReference>
<dbReference type="InterPro" id="IPR011527">
    <property type="entry name" value="ABC1_TM_dom"/>
</dbReference>
<name>A0A822L575_MICAE</name>
<evidence type="ECO:0000256" key="1">
    <source>
        <dbReference type="ARBA" id="ARBA00004651"/>
    </source>
</evidence>
<dbReference type="InterPro" id="IPR036640">
    <property type="entry name" value="ABC1_TM_sf"/>
</dbReference>
<proteinExistence type="predicted"/>
<evidence type="ECO:0000256" key="8">
    <source>
        <dbReference type="SAM" id="Phobius"/>
    </source>
</evidence>
<dbReference type="CDD" id="cd03223">
    <property type="entry name" value="ABCD_peroxisomal_ALDP"/>
    <property type="match status" value="1"/>
</dbReference>
<dbReference type="Gene3D" id="1.20.1560.10">
    <property type="entry name" value="ABC transporter type 1, transmembrane domain"/>
    <property type="match status" value="1"/>
</dbReference>
<dbReference type="Pfam" id="PF00005">
    <property type="entry name" value="ABC_tran"/>
    <property type="match status" value="1"/>
</dbReference>
<dbReference type="InterPro" id="IPR017871">
    <property type="entry name" value="ABC_transporter-like_CS"/>
</dbReference>
<keyword evidence="5" id="KW-0067">ATP-binding</keyword>
<evidence type="ECO:0000313" key="11">
    <source>
        <dbReference type="EMBL" id="CCH91199.1"/>
    </source>
</evidence>
<evidence type="ECO:0000256" key="4">
    <source>
        <dbReference type="ARBA" id="ARBA00022741"/>
    </source>
</evidence>
<accession>A0A822L575</accession>
<dbReference type="RefSeq" id="WP_002752279.1">
    <property type="nucleotide sequence ID" value="NZ_HE972547.1"/>
</dbReference>
<dbReference type="InterPro" id="IPR050835">
    <property type="entry name" value="ABC_transporter_sub-D"/>
</dbReference>
<dbReference type="GO" id="GO:0140359">
    <property type="term" value="F:ABC-type transporter activity"/>
    <property type="evidence" value="ECO:0007669"/>
    <property type="project" value="InterPro"/>
</dbReference>
<comment type="subcellular location">
    <subcellularLocation>
        <location evidence="1">Cell membrane</location>
        <topology evidence="1">Multi-pass membrane protein</topology>
    </subcellularLocation>
</comment>
<dbReference type="PROSITE" id="PS50929">
    <property type="entry name" value="ABC_TM1F"/>
    <property type="match status" value="1"/>
</dbReference>
<dbReference type="PANTHER" id="PTHR11384:SF59">
    <property type="entry name" value="LYSOSOMAL COBALAMIN TRANSPORTER ABCD4"/>
    <property type="match status" value="1"/>
</dbReference>
<feature type="domain" description="ABC transporter" evidence="9">
    <location>
        <begin position="371"/>
        <end position="593"/>
    </location>
</feature>
<keyword evidence="3 8" id="KW-0812">Transmembrane</keyword>
<evidence type="ECO:0000256" key="6">
    <source>
        <dbReference type="ARBA" id="ARBA00022989"/>
    </source>
</evidence>
<dbReference type="SMART" id="SM00382">
    <property type="entry name" value="AAA"/>
    <property type="match status" value="1"/>
</dbReference>
<dbReference type="SUPFAM" id="SSF90123">
    <property type="entry name" value="ABC transporter transmembrane region"/>
    <property type="match status" value="1"/>
</dbReference>
<dbReference type="AlphaFoldDB" id="A0A822L575"/>
<keyword evidence="7 8" id="KW-0472">Membrane</keyword>
<dbReference type="GO" id="GO:0016887">
    <property type="term" value="F:ATP hydrolysis activity"/>
    <property type="evidence" value="ECO:0007669"/>
    <property type="project" value="InterPro"/>
</dbReference>
<keyword evidence="6 8" id="KW-1133">Transmembrane helix</keyword>
<protein>
    <submittedName>
        <fullName evidence="11">MicE protein</fullName>
    </submittedName>
</protein>
<dbReference type="Proteomes" id="UP000005806">
    <property type="component" value="Unassembled WGS sequence"/>
</dbReference>
<feature type="transmembrane region" description="Helical" evidence="8">
    <location>
        <begin position="47"/>
        <end position="66"/>
    </location>
</feature>
<dbReference type="GO" id="GO:0005524">
    <property type="term" value="F:ATP binding"/>
    <property type="evidence" value="ECO:0007669"/>
    <property type="project" value="UniProtKB-KW"/>
</dbReference>
<comment type="caution">
    <text evidence="11">The sequence shown here is derived from an EMBL/GenBank/DDBJ whole genome shotgun (WGS) entry which is preliminary data.</text>
</comment>
<feature type="domain" description="ABC transmembrane type-1" evidence="10">
    <location>
        <begin position="52"/>
        <end position="335"/>
    </location>
</feature>
<keyword evidence="2" id="KW-0813">Transport</keyword>
<dbReference type="PANTHER" id="PTHR11384">
    <property type="entry name" value="ATP-BINDING CASSETTE, SUB-FAMILY D MEMBER"/>
    <property type="match status" value="1"/>
</dbReference>
<dbReference type="InterPro" id="IPR027417">
    <property type="entry name" value="P-loop_NTPase"/>
</dbReference>
<dbReference type="PROSITE" id="PS50893">
    <property type="entry name" value="ABC_TRANSPORTER_2"/>
    <property type="match status" value="1"/>
</dbReference>
<evidence type="ECO:0000313" key="12">
    <source>
        <dbReference type="Proteomes" id="UP000005806"/>
    </source>
</evidence>
<evidence type="ECO:0000259" key="10">
    <source>
        <dbReference type="PROSITE" id="PS50929"/>
    </source>
</evidence>
<evidence type="ECO:0000256" key="3">
    <source>
        <dbReference type="ARBA" id="ARBA00022692"/>
    </source>
</evidence>
<evidence type="ECO:0000256" key="7">
    <source>
        <dbReference type="ARBA" id="ARBA00023136"/>
    </source>
</evidence>
<sequence>MTTQTASSANALASFNQFLRDVKAIAQPYWYPTVSNKRSFSDVIRSWGMLSLLIFLIVGLVAVTAFNSFVNRRLIDVIIQEKDASQFASTLTVYAIGLICVTLLAGFTKDIRKKIALDWYQWLNTQILEKYFSNRAYYKINFQSDIDNPDQRLAQEIEPIATNAISFSATFLEKSLEMLTFLVVVWSISRQIAIPLMFYTIIGNFIAAYLNQELSKINQAQLQSKADYNYALTHVRTHAESIAFFRGEKEEQNIIQRRFQEVINDTKNKINWEKGNEIFSRGYRSVIQFFPFLVLGPLYIKGEIDYGQVEQASLASFMFASALGELITEFGTSGRFSSYVERLNEFSNALETVTKQAENVSTITTIEENHFAFEHVTLETPDYEKVIVEDLSLTVQKGEGLLIVGPSGRGKSSLLRAIAGLWNAGTGRLVRPPLEEILFLPQRPYIILGTLREQLLYPLTNREMSNTELQAVLQQVNLQNVLNRVDDFDSEKPWENILSLGEQQRLAFARLLVNSPSFTILDEATSALDLTNEGILYEQLQTRKTTFISVGHRESLFNYHQWVLELSADSSWELLSVQDYRLKKAGEMFTNASSNNSITPDITIDNGSEPEIVYSLEGFSHQEMKLLTDLSLSSIRSKASRGKVITAKDGFTYLYDKNPQILKWLRT</sequence>
<dbReference type="InterPro" id="IPR003593">
    <property type="entry name" value="AAA+_ATPase"/>
</dbReference>
<evidence type="ECO:0000256" key="5">
    <source>
        <dbReference type="ARBA" id="ARBA00022840"/>
    </source>
</evidence>
<dbReference type="SUPFAM" id="SSF52540">
    <property type="entry name" value="P-loop containing nucleoside triphosphate hydrolases"/>
    <property type="match status" value="1"/>
</dbReference>
<reference evidence="11 12" key="1">
    <citation type="submission" date="2012-04" db="EMBL/GenBank/DDBJ databases">
        <authorList>
            <person name="Genoscope - CEA"/>
        </authorList>
    </citation>
    <scope>NUCLEOTIDE SEQUENCE [LARGE SCALE GENOMIC DNA]</scope>
    <source>
        <strain evidence="11 12">9432</strain>
    </source>
</reference>
<evidence type="ECO:0000259" key="9">
    <source>
        <dbReference type="PROSITE" id="PS50893"/>
    </source>
</evidence>